<evidence type="ECO:0000256" key="4">
    <source>
        <dbReference type="PROSITE-ProRule" id="PRU00146"/>
    </source>
</evidence>
<dbReference type="EMBL" id="CAKOFQ010006809">
    <property type="protein sequence ID" value="CAH1973404.1"/>
    <property type="molecule type" value="Genomic_DNA"/>
</dbReference>
<dbReference type="InterPro" id="IPR019786">
    <property type="entry name" value="Zinc_finger_PHD-type_CS"/>
</dbReference>
<evidence type="ECO:0000259" key="5">
    <source>
        <dbReference type="PROSITE" id="PS50016"/>
    </source>
</evidence>
<reference evidence="6" key="1">
    <citation type="submission" date="2022-03" db="EMBL/GenBank/DDBJ databases">
        <authorList>
            <person name="Sayadi A."/>
        </authorList>
    </citation>
    <scope>NUCLEOTIDE SEQUENCE</scope>
</reference>
<evidence type="ECO:0000256" key="1">
    <source>
        <dbReference type="ARBA" id="ARBA00022723"/>
    </source>
</evidence>
<keyword evidence="3" id="KW-0862">Zinc</keyword>
<dbReference type="PROSITE" id="PS50016">
    <property type="entry name" value="ZF_PHD_2"/>
    <property type="match status" value="1"/>
</dbReference>
<comment type="caution">
    <text evidence="6">The sequence shown here is derived from an EMBL/GenBank/DDBJ whole genome shotgun (WGS) entry which is preliminary data.</text>
</comment>
<dbReference type="SUPFAM" id="SSF57903">
    <property type="entry name" value="FYVE/PHD zinc finger"/>
    <property type="match status" value="1"/>
</dbReference>
<name>A0A9P0KM49_ACAOB</name>
<dbReference type="Proteomes" id="UP001152888">
    <property type="component" value="Unassembled WGS sequence"/>
</dbReference>
<dbReference type="Gene3D" id="3.30.40.10">
    <property type="entry name" value="Zinc/RING finger domain, C3HC4 (zinc finger)"/>
    <property type="match status" value="1"/>
</dbReference>
<keyword evidence="2 4" id="KW-0863">Zinc-finger</keyword>
<evidence type="ECO:0000313" key="7">
    <source>
        <dbReference type="Proteomes" id="UP001152888"/>
    </source>
</evidence>
<dbReference type="AlphaFoldDB" id="A0A9P0KM49"/>
<feature type="domain" description="PHD-type" evidence="5">
    <location>
        <begin position="10"/>
        <end position="70"/>
    </location>
</feature>
<dbReference type="InterPro" id="IPR013083">
    <property type="entry name" value="Znf_RING/FYVE/PHD"/>
</dbReference>
<organism evidence="6 7">
    <name type="scientific">Acanthoscelides obtectus</name>
    <name type="common">Bean weevil</name>
    <name type="synonym">Bruchus obtectus</name>
    <dbReference type="NCBI Taxonomy" id="200917"/>
    <lineage>
        <taxon>Eukaryota</taxon>
        <taxon>Metazoa</taxon>
        <taxon>Ecdysozoa</taxon>
        <taxon>Arthropoda</taxon>
        <taxon>Hexapoda</taxon>
        <taxon>Insecta</taxon>
        <taxon>Pterygota</taxon>
        <taxon>Neoptera</taxon>
        <taxon>Endopterygota</taxon>
        <taxon>Coleoptera</taxon>
        <taxon>Polyphaga</taxon>
        <taxon>Cucujiformia</taxon>
        <taxon>Chrysomeloidea</taxon>
        <taxon>Chrysomelidae</taxon>
        <taxon>Bruchinae</taxon>
        <taxon>Bruchini</taxon>
        <taxon>Acanthoscelides</taxon>
    </lineage>
</organism>
<proteinExistence type="predicted"/>
<gene>
    <name evidence="6" type="ORF">ACAOBT_LOCUS10535</name>
</gene>
<evidence type="ECO:0000256" key="3">
    <source>
        <dbReference type="ARBA" id="ARBA00022833"/>
    </source>
</evidence>
<keyword evidence="7" id="KW-1185">Reference proteome</keyword>
<dbReference type="Pfam" id="PF00628">
    <property type="entry name" value="PHD"/>
    <property type="match status" value="1"/>
</dbReference>
<sequence length="377" mass="43527">MGGTEDDGGDSLCKICKHEVKDNEHGLLCEGKCQSWYHITCLGITSQLYKKMYGEILKILIWMCPSCKKQLKQLMELETCADKMKTLCDKFANIEGKVNSISESMKKSFSKPTYSQVAICNKQFSVAKPVNLPNLIIKPKNKKQDLQKSKQDIEKIKPVDIGVRINTKKELSNGKILLKFPSESDMEKMRDTATKVLGKNYEIIQTTLRNPQIRIPGFVQDCSENTVESIIKKQNPFIGEEHFKVTYIKSFKTKKYKTVYAECSPKLFHLLMERKKIYMGWERFPVYENISILKCFKCQQFNHKFNDCPNKPVCCNCAGEHDTKECVSRNQKPKCKNCESANKKYSTGYDIYHKANDEECSTYKYRLDSARSRINYG</sequence>
<dbReference type="InterPro" id="IPR001965">
    <property type="entry name" value="Znf_PHD"/>
</dbReference>
<dbReference type="SMART" id="SM00249">
    <property type="entry name" value="PHD"/>
    <property type="match status" value="1"/>
</dbReference>
<dbReference type="InterPro" id="IPR011011">
    <property type="entry name" value="Znf_FYVE_PHD"/>
</dbReference>
<keyword evidence="1" id="KW-0479">Metal-binding</keyword>
<evidence type="ECO:0000313" key="6">
    <source>
        <dbReference type="EMBL" id="CAH1973404.1"/>
    </source>
</evidence>
<evidence type="ECO:0000256" key="2">
    <source>
        <dbReference type="ARBA" id="ARBA00022771"/>
    </source>
</evidence>
<dbReference type="PROSITE" id="PS01359">
    <property type="entry name" value="ZF_PHD_1"/>
    <property type="match status" value="1"/>
</dbReference>
<accession>A0A9P0KM49</accession>
<dbReference type="GO" id="GO:0008270">
    <property type="term" value="F:zinc ion binding"/>
    <property type="evidence" value="ECO:0007669"/>
    <property type="project" value="UniProtKB-KW"/>
</dbReference>
<dbReference type="InterPro" id="IPR019787">
    <property type="entry name" value="Znf_PHD-finger"/>
</dbReference>
<protein>
    <recommendedName>
        <fullName evidence="5">PHD-type domain-containing protein</fullName>
    </recommendedName>
</protein>
<dbReference type="OrthoDB" id="6775559at2759"/>